<evidence type="ECO:0000313" key="15">
    <source>
        <dbReference type="EMBL" id="CAF0788024.1"/>
    </source>
</evidence>
<evidence type="ECO:0000256" key="9">
    <source>
        <dbReference type="ARBA" id="ARBA00023136"/>
    </source>
</evidence>
<evidence type="ECO:0000256" key="3">
    <source>
        <dbReference type="ARBA" id="ARBA00022538"/>
    </source>
</evidence>
<feature type="transmembrane region" description="Helical" evidence="13">
    <location>
        <begin position="140"/>
        <end position="162"/>
    </location>
</feature>
<evidence type="ECO:0000256" key="1">
    <source>
        <dbReference type="ARBA" id="ARBA00004141"/>
    </source>
</evidence>
<comment type="subcellular location">
    <subcellularLocation>
        <location evidence="1">Membrane</location>
        <topology evidence="1">Multi-pass membrane protein</topology>
    </subcellularLocation>
</comment>
<dbReference type="GO" id="GO:0005228">
    <property type="term" value="F:intracellular sodium-activated potassium channel activity"/>
    <property type="evidence" value="ECO:0007669"/>
    <property type="project" value="TreeGrafter"/>
</dbReference>
<dbReference type="InterPro" id="IPR047871">
    <property type="entry name" value="K_chnl_Slo-like"/>
</dbReference>
<name>A0A813RR15_9BILA</name>
<dbReference type="FunFam" id="3.40.50.720:FF:000011">
    <property type="entry name" value="Potassium channel subfamily T member 1"/>
    <property type="match status" value="1"/>
</dbReference>
<gene>
    <name evidence="15" type="ORF">OXX778_LOCUS5820</name>
</gene>
<dbReference type="OrthoDB" id="257992at2759"/>
<protein>
    <recommendedName>
        <fullName evidence="14">RCK N-terminal domain-containing protein</fullName>
    </recommendedName>
</protein>
<keyword evidence="2" id="KW-0813">Transport</keyword>
<evidence type="ECO:0000313" key="16">
    <source>
        <dbReference type="Proteomes" id="UP000663879"/>
    </source>
</evidence>
<evidence type="ECO:0000256" key="2">
    <source>
        <dbReference type="ARBA" id="ARBA00022448"/>
    </source>
</evidence>
<evidence type="ECO:0000259" key="14">
    <source>
        <dbReference type="PROSITE" id="PS51201"/>
    </source>
</evidence>
<evidence type="ECO:0000256" key="13">
    <source>
        <dbReference type="SAM" id="Phobius"/>
    </source>
</evidence>
<dbReference type="Pfam" id="PF03493">
    <property type="entry name" value="BK_channel_a"/>
    <property type="match status" value="1"/>
</dbReference>
<feature type="transmembrane region" description="Helical" evidence="13">
    <location>
        <begin position="234"/>
        <end position="252"/>
    </location>
</feature>
<accession>A0A813RR15</accession>
<reference evidence="15" key="1">
    <citation type="submission" date="2021-02" db="EMBL/GenBank/DDBJ databases">
        <authorList>
            <person name="Nowell W R."/>
        </authorList>
    </citation>
    <scope>NUCLEOTIDE SEQUENCE</scope>
    <source>
        <strain evidence="15">Ploen Becks lab</strain>
    </source>
</reference>
<keyword evidence="10" id="KW-0407">Ion channel</keyword>
<dbReference type="AlphaFoldDB" id="A0A813RR15"/>
<dbReference type="InterPro" id="IPR013099">
    <property type="entry name" value="K_chnl_dom"/>
</dbReference>
<sequence>MNKSSNEIRSLNSFLGPGVSAFDSELNEFNESRVQVEYFSNEKSLTERLRLYFIQNQKSSLRIRVINFIIKILTCVLYVARVYQDNPFNQNYQLPHPKLPITFSAQCWNSSEKKSAEEFRVNPCINWDAIFYINTHSGLWIAQVILAVLSYSQTLLMTYLNYKGNILQSLYQLTFILDTLTSFSLIITISWPPIRYVYIPIFLNCWLAKRQLENMFNDLHRAIDKSNSVLSQRLMVLAATLTCLIFTGTCAIQHIQRGGNKHFGLFESFWYIVVTFSTVGYGDIYPDIWPSQLFMIGLIINALVVLPSQFEQLALIYMEKQKRGNYYSRQRAESERHVVVCTSTVNANLIMDFLNEFYAHPMLQNFYVVLLSPSDLDPSLAMIFQVPLWSQRVIYIQGSALNNSDLNRAQVEYAEACFLMAARNYQDRQTADQRTILRSWAIRDYAPHCVQYVHLLKPENKIHVQHARYVVCEDEFKYALLANNCLCPGLSTFVTLLLHTSRGREGRGSSLEWQELYGKCSGNEIYHIKLGDSKFFGEYEGKSFTYASFYSHRKFGVALVGVQPENDVIKLNAGPDYILKSTDICFYMAITKEENSSLLIEASANQNIPEEELSLTNQLTKKLSFRKNSYKASQGNSSEKNKSLKDPHQKVTEKRQFLDDKVENHGISLSKSQIFTEKNYRIGTAPFLPYVGCSMTICHLLTVKSNICCLKLNQESAENANNAIYNFIIPLRSHALDKNSLHPIVLLLEHEPKESFLEIIRHFPLVYWMKGSIDSLEDLLKAGISEAKCLTILNKETSHSNQEQSLVDSNTILTVQYIFRMFPTVKVCSEIIDSNNMRFMQFRANDQFSLQISKREKIEANRGSQIPYLFRLPFSSGNVFSAAMLDTLLYQSFVKNYLISFVRLMLGIDQAPGSGYLSSKRITHNDGWIRTYGRLYQYLCSSSYEIPIGIYRTESIPRDFHPNEIQNKKMLSKVDIDSIIKTRLEYLKIDRSFDSNEEPDEFSYVIINPSYDLPLKVGDIIFIIKPATTELDNKDV</sequence>
<keyword evidence="9 13" id="KW-0472">Membrane</keyword>
<keyword evidence="8" id="KW-0406">Ion transport</keyword>
<comment type="catalytic activity">
    <reaction evidence="11">
        <text>K(+)(in) = K(+)(out)</text>
        <dbReference type="Rhea" id="RHEA:29463"/>
        <dbReference type="ChEBI" id="CHEBI:29103"/>
    </reaction>
</comment>
<evidence type="ECO:0000256" key="5">
    <source>
        <dbReference type="ARBA" id="ARBA00022826"/>
    </source>
</evidence>
<dbReference type="PANTHER" id="PTHR10027:SF10">
    <property type="entry name" value="SLOWPOKE 2, ISOFORM D"/>
    <property type="match status" value="1"/>
</dbReference>
<keyword evidence="3" id="KW-0633">Potassium transport</keyword>
<dbReference type="Gene3D" id="1.10.287.70">
    <property type="match status" value="1"/>
</dbReference>
<proteinExistence type="predicted"/>
<evidence type="ECO:0000256" key="12">
    <source>
        <dbReference type="SAM" id="MobiDB-lite"/>
    </source>
</evidence>
<comment type="caution">
    <text evidence="15">The sequence shown here is derived from an EMBL/GenBank/DDBJ whole genome shotgun (WGS) entry which is preliminary data.</text>
</comment>
<evidence type="ECO:0000256" key="7">
    <source>
        <dbReference type="ARBA" id="ARBA00022989"/>
    </source>
</evidence>
<keyword evidence="4 13" id="KW-0812">Transmembrane</keyword>
<feature type="compositionally biased region" description="Basic and acidic residues" evidence="12">
    <location>
        <begin position="639"/>
        <end position="656"/>
    </location>
</feature>
<keyword evidence="5" id="KW-0631">Potassium channel</keyword>
<evidence type="ECO:0000256" key="8">
    <source>
        <dbReference type="ARBA" id="ARBA00023065"/>
    </source>
</evidence>
<feature type="transmembrane region" description="Helical" evidence="13">
    <location>
        <begin position="65"/>
        <end position="83"/>
    </location>
</feature>
<dbReference type="PROSITE" id="PS51201">
    <property type="entry name" value="RCK_N"/>
    <property type="match status" value="1"/>
</dbReference>
<feature type="transmembrane region" description="Helical" evidence="13">
    <location>
        <begin position="174"/>
        <end position="194"/>
    </location>
</feature>
<dbReference type="EMBL" id="CAJNOC010000655">
    <property type="protein sequence ID" value="CAF0788024.1"/>
    <property type="molecule type" value="Genomic_DNA"/>
</dbReference>
<dbReference type="FunFam" id="3.40.50.720:FF:000034">
    <property type="entry name" value="Potassium channel subfamily T member 1"/>
    <property type="match status" value="1"/>
</dbReference>
<keyword evidence="7 13" id="KW-1133">Transmembrane helix</keyword>
<dbReference type="Proteomes" id="UP000663879">
    <property type="component" value="Unassembled WGS sequence"/>
</dbReference>
<dbReference type="GO" id="GO:0005886">
    <property type="term" value="C:plasma membrane"/>
    <property type="evidence" value="ECO:0007669"/>
    <property type="project" value="TreeGrafter"/>
</dbReference>
<evidence type="ECO:0000256" key="6">
    <source>
        <dbReference type="ARBA" id="ARBA00022958"/>
    </source>
</evidence>
<dbReference type="PANTHER" id="PTHR10027">
    <property type="entry name" value="CALCIUM-ACTIVATED POTASSIUM CHANNEL ALPHA CHAIN"/>
    <property type="match status" value="1"/>
</dbReference>
<dbReference type="SUPFAM" id="SSF81324">
    <property type="entry name" value="Voltage-gated potassium channels"/>
    <property type="match status" value="1"/>
</dbReference>
<feature type="domain" description="RCK N-terminal" evidence="14">
    <location>
        <begin position="335"/>
        <end position="471"/>
    </location>
</feature>
<dbReference type="GO" id="GO:0015271">
    <property type="term" value="F:outward rectifier potassium channel activity"/>
    <property type="evidence" value="ECO:0007669"/>
    <property type="project" value="TreeGrafter"/>
</dbReference>
<dbReference type="FunFam" id="1.10.287.70:FF:000058">
    <property type="entry name" value="Potassium sodium-activated channel subfamily T member 2"/>
    <property type="match status" value="1"/>
</dbReference>
<evidence type="ECO:0000256" key="4">
    <source>
        <dbReference type="ARBA" id="ARBA00022692"/>
    </source>
</evidence>
<feature type="transmembrane region" description="Helical" evidence="13">
    <location>
        <begin position="293"/>
        <end position="317"/>
    </location>
</feature>
<keyword evidence="6" id="KW-0630">Potassium</keyword>
<dbReference type="InterPro" id="IPR003929">
    <property type="entry name" value="K_chnl_BK_asu"/>
</dbReference>
<evidence type="ECO:0000256" key="11">
    <source>
        <dbReference type="ARBA" id="ARBA00034430"/>
    </source>
</evidence>
<dbReference type="Pfam" id="PF07885">
    <property type="entry name" value="Ion_trans_2"/>
    <property type="match status" value="1"/>
</dbReference>
<keyword evidence="16" id="KW-1185">Reference proteome</keyword>
<dbReference type="Gene3D" id="3.40.50.720">
    <property type="entry name" value="NAD(P)-binding Rossmann-like Domain"/>
    <property type="match status" value="2"/>
</dbReference>
<feature type="region of interest" description="Disordered" evidence="12">
    <location>
        <begin position="631"/>
        <end position="656"/>
    </location>
</feature>
<feature type="transmembrane region" description="Helical" evidence="13">
    <location>
        <begin position="264"/>
        <end position="281"/>
    </location>
</feature>
<evidence type="ECO:0000256" key="10">
    <source>
        <dbReference type="ARBA" id="ARBA00023303"/>
    </source>
</evidence>
<dbReference type="Pfam" id="PF22614">
    <property type="entry name" value="Slo-like_RCK"/>
    <property type="match status" value="2"/>
</dbReference>
<organism evidence="15 16">
    <name type="scientific">Brachionus calyciflorus</name>
    <dbReference type="NCBI Taxonomy" id="104777"/>
    <lineage>
        <taxon>Eukaryota</taxon>
        <taxon>Metazoa</taxon>
        <taxon>Spiralia</taxon>
        <taxon>Gnathifera</taxon>
        <taxon>Rotifera</taxon>
        <taxon>Eurotatoria</taxon>
        <taxon>Monogononta</taxon>
        <taxon>Pseudotrocha</taxon>
        <taxon>Ploima</taxon>
        <taxon>Brachionidae</taxon>
        <taxon>Brachionus</taxon>
    </lineage>
</organism>
<dbReference type="InterPro" id="IPR003148">
    <property type="entry name" value="RCK_N"/>
</dbReference>